<dbReference type="GO" id="GO:0000978">
    <property type="term" value="F:RNA polymerase II cis-regulatory region sequence-specific DNA binding"/>
    <property type="evidence" value="ECO:0007669"/>
    <property type="project" value="TreeGrafter"/>
</dbReference>
<evidence type="ECO:0000256" key="8">
    <source>
        <dbReference type="ARBA" id="ARBA00023163"/>
    </source>
</evidence>
<evidence type="ECO:0000259" key="12">
    <source>
        <dbReference type="PROSITE" id="PS50157"/>
    </source>
</evidence>
<dbReference type="PROSITE" id="PS50157">
    <property type="entry name" value="ZINC_FINGER_C2H2_2"/>
    <property type="match status" value="3"/>
</dbReference>
<evidence type="ECO:0000313" key="14">
    <source>
        <dbReference type="Proteomes" id="UP000821853"/>
    </source>
</evidence>
<evidence type="ECO:0000256" key="4">
    <source>
        <dbReference type="ARBA" id="ARBA00022771"/>
    </source>
</evidence>
<feature type="domain" description="C2H2-type" evidence="12">
    <location>
        <begin position="83"/>
        <end position="110"/>
    </location>
</feature>
<keyword evidence="3" id="KW-0677">Repeat</keyword>
<dbReference type="InterPro" id="IPR013087">
    <property type="entry name" value="Znf_C2H2_type"/>
</dbReference>
<dbReference type="InterPro" id="IPR036236">
    <property type="entry name" value="Znf_C2H2_sf"/>
</dbReference>
<keyword evidence="5" id="KW-0862">Zinc</keyword>
<dbReference type="FunFam" id="3.30.160.60:FF:000064">
    <property type="entry name" value="Early growth response protein 3"/>
    <property type="match status" value="1"/>
</dbReference>
<dbReference type="Proteomes" id="UP000821853">
    <property type="component" value="Chromosome 10"/>
</dbReference>
<keyword evidence="4 10" id="KW-0863">Zinc-finger</keyword>
<dbReference type="Pfam" id="PF00096">
    <property type="entry name" value="zf-C2H2"/>
    <property type="match status" value="1"/>
</dbReference>
<dbReference type="EMBL" id="JABSTR010000002">
    <property type="protein sequence ID" value="KAH9363879.1"/>
    <property type="molecule type" value="Genomic_DNA"/>
</dbReference>
<evidence type="ECO:0000256" key="7">
    <source>
        <dbReference type="ARBA" id="ARBA00023125"/>
    </source>
</evidence>
<reference evidence="13 14" key="1">
    <citation type="journal article" date="2020" name="Cell">
        <title>Large-Scale Comparative Analyses of Tick Genomes Elucidate Their Genetic Diversity and Vector Capacities.</title>
        <authorList>
            <consortium name="Tick Genome and Microbiome Consortium (TIGMIC)"/>
            <person name="Jia N."/>
            <person name="Wang J."/>
            <person name="Shi W."/>
            <person name="Du L."/>
            <person name="Sun Y."/>
            <person name="Zhan W."/>
            <person name="Jiang J.F."/>
            <person name="Wang Q."/>
            <person name="Zhang B."/>
            <person name="Ji P."/>
            <person name="Bell-Sakyi L."/>
            <person name="Cui X.M."/>
            <person name="Yuan T.T."/>
            <person name="Jiang B.G."/>
            <person name="Yang W.F."/>
            <person name="Lam T.T."/>
            <person name="Chang Q.C."/>
            <person name="Ding S.J."/>
            <person name="Wang X.J."/>
            <person name="Zhu J.G."/>
            <person name="Ruan X.D."/>
            <person name="Zhao L."/>
            <person name="Wei J.T."/>
            <person name="Ye R.Z."/>
            <person name="Que T.C."/>
            <person name="Du C.H."/>
            <person name="Zhou Y.H."/>
            <person name="Cheng J.X."/>
            <person name="Dai P.F."/>
            <person name="Guo W.B."/>
            <person name="Han X.H."/>
            <person name="Huang E.J."/>
            <person name="Li L.F."/>
            <person name="Wei W."/>
            <person name="Gao Y.C."/>
            <person name="Liu J.Z."/>
            <person name="Shao H.Z."/>
            <person name="Wang X."/>
            <person name="Wang C.C."/>
            <person name="Yang T.C."/>
            <person name="Huo Q.B."/>
            <person name="Li W."/>
            <person name="Chen H.Y."/>
            <person name="Chen S.E."/>
            <person name="Zhou L.G."/>
            <person name="Ni X.B."/>
            <person name="Tian J.H."/>
            <person name="Sheng Y."/>
            <person name="Liu T."/>
            <person name="Pan Y.S."/>
            <person name="Xia L.Y."/>
            <person name="Li J."/>
            <person name="Zhao F."/>
            <person name="Cao W.C."/>
        </authorList>
    </citation>
    <scope>NUCLEOTIDE SEQUENCE [LARGE SCALE GENOMIC DNA]</scope>
    <source>
        <strain evidence="13">HaeL-2018</strain>
    </source>
</reference>
<proteinExistence type="predicted"/>
<dbReference type="SMART" id="SM00355">
    <property type="entry name" value="ZnF_C2H2"/>
    <property type="match status" value="3"/>
</dbReference>
<dbReference type="InterPro" id="IPR056438">
    <property type="entry name" value="Znf-C2H2_CTCF"/>
</dbReference>
<dbReference type="OrthoDB" id="6474440at2759"/>
<dbReference type="PANTHER" id="PTHR23235">
    <property type="entry name" value="KRUEPPEL-LIKE TRANSCRIPTION FACTOR"/>
    <property type="match status" value="1"/>
</dbReference>
<dbReference type="Pfam" id="PF23611">
    <property type="entry name" value="zf-C2H2_16"/>
    <property type="match status" value="1"/>
</dbReference>
<keyword evidence="2" id="KW-0479">Metal-binding</keyword>
<gene>
    <name evidence="13" type="ORF">HPB48_004106</name>
</gene>
<dbReference type="OMA" id="SSMTRHE"/>
<keyword evidence="8" id="KW-0804">Transcription</keyword>
<evidence type="ECO:0000256" key="3">
    <source>
        <dbReference type="ARBA" id="ARBA00022737"/>
    </source>
</evidence>
<dbReference type="AlphaFoldDB" id="A0A9J6FM20"/>
<feature type="region of interest" description="Disordered" evidence="11">
    <location>
        <begin position="1"/>
        <end position="25"/>
    </location>
</feature>
<keyword evidence="9" id="KW-0539">Nucleus</keyword>
<dbReference type="GO" id="GO:0000981">
    <property type="term" value="F:DNA-binding transcription factor activity, RNA polymerase II-specific"/>
    <property type="evidence" value="ECO:0007669"/>
    <property type="project" value="TreeGrafter"/>
</dbReference>
<keyword evidence="7" id="KW-0238">DNA-binding</keyword>
<dbReference type="GO" id="GO:0008270">
    <property type="term" value="F:zinc ion binding"/>
    <property type="evidence" value="ECO:0007669"/>
    <property type="project" value="UniProtKB-KW"/>
</dbReference>
<feature type="domain" description="C2H2-type" evidence="12">
    <location>
        <begin position="55"/>
        <end position="82"/>
    </location>
</feature>
<evidence type="ECO:0000256" key="9">
    <source>
        <dbReference type="ARBA" id="ARBA00023242"/>
    </source>
</evidence>
<evidence type="ECO:0000256" key="2">
    <source>
        <dbReference type="ARBA" id="ARBA00022723"/>
    </source>
</evidence>
<name>A0A9J6FM20_HAELO</name>
<dbReference type="SUPFAM" id="SSF57667">
    <property type="entry name" value="beta-beta-alpha zinc fingers"/>
    <property type="match status" value="2"/>
</dbReference>
<evidence type="ECO:0000256" key="10">
    <source>
        <dbReference type="PROSITE-ProRule" id="PRU00042"/>
    </source>
</evidence>
<protein>
    <recommendedName>
        <fullName evidence="12">C2H2-type domain-containing protein</fullName>
    </recommendedName>
</protein>
<evidence type="ECO:0000256" key="1">
    <source>
        <dbReference type="ARBA" id="ARBA00004123"/>
    </source>
</evidence>
<dbReference type="PROSITE" id="PS00028">
    <property type="entry name" value="ZINC_FINGER_C2H2_1"/>
    <property type="match status" value="2"/>
</dbReference>
<organism evidence="13 14">
    <name type="scientific">Haemaphysalis longicornis</name>
    <name type="common">Bush tick</name>
    <dbReference type="NCBI Taxonomy" id="44386"/>
    <lineage>
        <taxon>Eukaryota</taxon>
        <taxon>Metazoa</taxon>
        <taxon>Ecdysozoa</taxon>
        <taxon>Arthropoda</taxon>
        <taxon>Chelicerata</taxon>
        <taxon>Arachnida</taxon>
        <taxon>Acari</taxon>
        <taxon>Parasitiformes</taxon>
        <taxon>Ixodida</taxon>
        <taxon>Ixodoidea</taxon>
        <taxon>Ixodidae</taxon>
        <taxon>Haemaphysalinae</taxon>
        <taxon>Haemaphysalis</taxon>
    </lineage>
</organism>
<keyword evidence="14" id="KW-1185">Reference proteome</keyword>
<dbReference type="VEuPathDB" id="VectorBase:HLOH_042246"/>
<comment type="caution">
    <text evidence="13">The sequence shown here is derived from an EMBL/GenBank/DDBJ whole genome shotgun (WGS) entry which is preliminary data.</text>
</comment>
<evidence type="ECO:0000256" key="6">
    <source>
        <dbReference type="ARBA" id="ARBA00023015"/>
    </source>
</evidence>
<sequence length="165" mass="18912">MNGDRGRNAFSGGATGCHSNVDKLPQSGLQMDNRIVYRARGRKRCISDTQRKYVHHCQFCNYSSYSRTNLTAHVRIHTGEKPFKCSVCSYPFTQKQYLKIHMRQHTGETPFSCTLCTSTFKWKHQLQRHIEMQHSLSTVYQTGRSVHAFSTDTEASSNSAPEMSR</sequence>
<accession>A0A9J6FM20</accession>
<dbReference type="Gene3D" id="3.30.160.60">
    <property type="entry name" value="Classic Zinc Finger"/>
    <property type="match status" value="3"/>
</dbReference>
<dbReference type="PANTHER" id="PTHR23235:SF142">
    <property type="entry name" value="ZINC FINGER PROTEIN 384"/>
    <property type="match status" value="1"/>
</dbReference>
<evidence type="ECO:0000256" key="5">
    <source>
        <dbReference type="ARBA" id="ARBA00022833"/>
    </source>
</evidence>
<evidence type="ECO:0000313" key="13">
    <source>
        <dbReference type="EMBL" id="KAH9363879.1"/>
    </source>
</evidence>
<dbReference type="GO" id="GO:0005634">
    <property type="term" value="C:nucleus"/>
    <property type="evidence" value="ECO:0007669"/>
    <property type="project" value="UniProtKB-SubCell"/>
</dbReference>
<feature type="domain" description="C2H2-type" evidence="12">
    <location>
        <begin position="111"/>
        <end position="135"/>
    </location>
</feature>
<keyword evidence="6" id="KW-0805">Transcription regulation</keyword>
<evidence type="ECO:0000256" key="11">
    <source>
        <dbReference type="SAM" id="MobiDB-lite"/>
    </source>
</evidence>
<comment type="subcellular location">
    <subcellularLocation>
        <location evidence="1">Nucleus</location>
    </subcellularLocation>
</comment>